<dbReference type="EMBL" id="CP099799">
    <property type="protein sequence ID" value="USS00558.1"/>
    <property type="molecule type" value="Genomic_DNA"/>
</dbReference>
<evidence type="ECO:0000313" key="4">
    <source>
        <dbReference type="Proteomes" id="UP001055437"/>
    </source>
</evidence>
<dbReference type="GeneID" id="303560154"/>
<evidence type="ECO:0000313" key="2">
    <source>
        <dbReference type="EMBL" id="USS00558.1"/>
    </source>
</evidence>
<name>A0A9N7PIT9_CLOSE</name>
<dbReference type="KEGG" id="csep:CP523_05635"/>
<evidence type="ECO:0000313" key="3">
    <source>
        <dbReference type="Proteomes" id="UP000280586"/>
    </source>
</evidence>
<keyword evidence="4" id="KW-1185">Reference proteome</keyword>
<reference evidence="2" key="2">
    <citation type="submission" date="2022-06" db="EMBL/GenBank/DDBJ databases">
        <authorList>
            <person name="Holder M.E."/>
            <person name="Ajami N.J."/>
            <person name="Petrosino J.F."/>
        </authorList>
    </citation>
    <scope>NUCLEOTIDE SEQUENCE</scope>
    <source>
        <strain evidence="2">RMA 8861</strain>
    </source>
</reference>
<proteinExistence type="predicted"/>
<reference evidence="1 3" key="1">
    <citation type="submission" date="2017-09" db="EMBL/GenBank/DDBJ databases">
        <authorList>
            <person name="Thomas P."/>
            <person name="Seyboldt C."/>
        </authorList>
    </citation>
    <scope>NUCLEOTIDE SEQUENCE [LARGE SCALE GENOMIC DNA]</scope>
    <source>
        <strain evidence="1 3">DSM 7534</strain>
    </source>
</reference>
<dbReference type="RefSeq" id="WP_120140645.1">
    <property type="nucleotide sequence ID" value="NZ_CP023671.1"/>
</dbReference>
<dbReference type="Proteomes" id="UP001055437">
    <property type="component" value="Chromosome"/>
</dbReference>
<dbReference type="AlphaFoldDB" id="A0A9N7PIT9"/>
<organism evidence="1 3">
    <name type="scientific">Clostridium septicum</name>
    <dbReference type="NCBI Taxonomy" id="1504"/>
    <lineage>
        <taxon>Bacteria</taxon>
        <taxon>Bacillati</taxon>
        <taxon>Bacillota</taxon>
        <taxon>Clostridia</taxon>
        <taxon>Eubacteriales</taxon>
        <taxon>Clostridiaceae</taxon>
        <taxon>Clostridium</taxon>
    </lineage>
</organism>
<dbReference type="EMBL" id="CP023671">
    <property type="protein sequence ID" value="AYE33986.1"/>
    <property type="molecule type" value="Genomic_DNA"/>
</dbReference>
<gene>
    <name evidence="1" type="ORF">CP523_05635</name>
    <name evidence="2" type="ORF">NH397_13895</name>
</gene>
<dbReference type="Proteomes" id="UP000280586">
    <property type="component" value="Chromosome"/>
</dbReference>
<evidence type="ECO:0000313" key="1">
    <source>
        <dbReference type="EMBL" id="AYE33986.1"/>
    </source>
</evidence>
<protein>
    <submittedName>
        <fullName evidence="1">Uncharacterized protein</fullName>
    </submittedName>
</protein>
<sequence length="236" mass="27823">MKQINFEKISLINDINKYNNEYFKCIDEKNSTSSLNFKSLIFKVMYYEHNFEIRMFIQENDNDINIEVLFENICKNVDVEDSIMDSIILEISKCAKVVENKLKTYDDIKDKLNNFNGKINLDSMFIYKNKHNLITELDSFQDEIKQLYLTLKPNNMEYNNYINELFVFGENGIKTALVLKELGIADFRKTRSGYLINFLDDTSNYSNSFIYNFSKEISNIGIPSMAIPIEILERSW</sequence>
<accession>A0A9N7PIT9</accession>